<protein>
    <submittedName>
        <fullName evidence="1">Uncharacterized protein</fullName>
    </submittedName>
</protein>
<comment type="caution">
    <text evidence="1">The sequence shown here is derived from an EMBL/GenBank/DDBJ whole genome shotgun (WGS) entry which is preliminary data.</text>
</comment>
<reference evidence="1 2" key="1">
    <citation type="submission" date="2008-07" db="EMBL/GenBank/DDBJ databases">
        <authorList>
            <person name="Gonzalez J."/>
            <person name="Sokolova T."/>
            <person name="Ferriera S."/>
            <person name="Johnson J."/>
            <person name="Kravitz S."/>
            <person name="Beeson K."/>
            <person name="Sutton G."/>
            <person name="Rogers Y.-H."/>
            <person name="Friedman R."/>
            <person name="Frazier M."/>
            <person name="Venter J.C."/>
        </authorList>
    </citation>
    <scope>NUCLEOTIDE SEQUENCE [LARGE SCALE GENOMIC DNA]</scope>
    <source>
        <strain evidence="1 2">DSM 12653</strain>
    </source>
</reference>
<name>A0A0F5PLB6_9THEO</name>
<reference evidence="1 2" key="2">
    <citation type="journal article" date="2015" name="BMC Genomics">
        <title>Analysis of three genomes within the thermophilic bacterial species Caldanaerobacter subterraneus with a focus on carbon monoxide dehydrogenase evolution and hydrolase diversity.</title>
        <authorList>
            <person name="Sant'Anna F.H."/>
            <person name="Lebedinsky A.V."/>
            <person name="Sokolova T.G."/>
            <person name="Robb F.T."/>
            <person name="Gonzalez J.M."/>
        </authorList>
    </citation>
    <scope>NUCLEOTIDE SEQUENCE [LARGE SCALE GENOMIC DNA]</scope>
    <source>
        <strain evidence="1 2">DSM 12653</strain>
    </source>
</reference>
<gene>
    <name evidence="1" type="ORF">CDSM653_02396</name>
</gene>
<sequence length="38" mass="4220">MAKFGKRGEMFQSLLGRLKTASAGKEIWGEEPVSIPLR</sequence>
<accession>A0A0F5PLB6</accession>
<dbReference type="AlphaFoldDB" id="A0A0F5PLB6"/>
<evidence type="ECO:0000313" key="1">
    <source>
        <dbReference type="EMBL" id="KKC28629.1"/>
    </source>
</evidence>
<organism evidence="1 2">
    <name type="scientific">Caldanaerobacter subterraneus subsp. pacificus DSM 12653</name>
    <dbReference type="NCBI Taxonomy" id="391606"/>
    <lineage>
        <taxon>Bacteria</taxon>
        <taxon>Bacillati</taxon>
        <taxon>Bacillota</taxon>
        <taxon>Clostridia</taxon>
        <taxon>Thermoanaerobacterales</taxon>
        <taxon>Thermoanaerobacteraceae</taxon>
        <taxon>Caldanaerobacter</taxon>
    </lineage>
</organism>
<proteinExistence type="predicted"/>
<reference evidence="2" key="3">
    <citation type="submission" date="2015-02" db="EMBL/GenBank/DDBJ databases">
        <title>Genome analysis of three genomes within the thermophilic hydrogenogenic bacterial species Caldanaerobacter subterraneus.</title>
        <authorList>
            <person name="Sant'Anna F.H."/>
            <person name="Lebedinsky A."/>
            <person name="Sokolova T."/>
            <person name="Robb F.T."/>
            <person name="Gonzalez J.M."/>
        </authorList>
    </citation>
    <scope>NUCLEOTIDE SEQUENCE [LARGE SCALE GENOMIC DNA]</scope>
    <source>
        <strain evidence="2">DSM 12653</strain>
    </source>
</reference>
<dbReference type="EMBL" id="ABXP02000122">
    <property type="protein sequence ID" value="KKC28629.1"/>
    <property type="molecule type" value="Genomic_DNA"/>
</dbReference>
<dbReference type="Proteomes" id="UP000010146">
    <property type="component" value="Unassembled WGS sequence"/>
</dbReference>
<evidence type="ECO:0000313" key="2">
    <source>
        <dbReference type="Proteomes" id="UP000010146"/>
    </source>
</evidence>